<organism evidence="1 2">
    <name type="scientific">Leuconostoc carnosum (strain JB16)</name>
    <dbReference type="NCBI Taxonomy" id="1229758"/>
    <lineage>
        <taxon>Bacteria</taxon>
        <taxon>Bacillati</taxon>
        <taxon>Bacillota</taxon>
        <taxon>Bacilli</taxon>
        <taxon>Lactobacillales</taxon>
        <taxon>Lactobacillaceae</taxon>
        <taxon>Leuconostoc</taxon>
    </lineage>
</organism>
<name>K0D7M5_LEUCJ</name>
<dbReference type="PATRIC" id="fig|1229758.3.peg.1039"/>
<dbReference type="Proteomes" id="UP000006299">
    <property type="component" value="Chromosome"/>
</dbReference>
<keyword evidence="2" id="KW-1185">Reference proteome</keyword>
<dbReference type="EMBL" id="CP003851">
    <property type="protein sequence ID" value="AFT81949.1"/>
    <property type="molecule type" value="Genomic_DNA"/>
</dbReference>
<dbReference type="HOGENOM" id="CLU_219415_0_0_9"/>
<evidence type="ECO:0000313" key="1">
    <source>
        <dbReference type="EMBL" id="AFT81949.1"/>
    </source>
</evidence>
<protein>
    <submittedName>
        <fullName evidence="1">Uncharacterized protein</fullName>
    </submittedName>
</protein>
<dbReference type="eggNOG" id="ENOG5032QNC">
    <property type="taxonomic scope" value="Bacteria"/>
</dbReference>
<accession>K0D7M5</accession>
<sequence length="40" mass="4480">MMITQQQYDALKVAFDNGILDHDDVAKDTLATVLSQIKTK</sequence>
<dbReference type="KEGG" id="lcn:C270_05190"/>
<dbReference type="AlphaFoldDB" id="K0D7M5"/>
<gene>
    <name evidence="1" type="ordered locus">C270_05190</name>
</gene>
<evidence type="ECO:0000313" key="2">
    <source>
        <dbReference type="Proteomes" id="UP000006299"/>
    </source>
</evidence>
<reference evidence="1 2" key="1">
    <citation type="journal article" date="2012" name="J. Bacteriol.">
        <title>Complete genome sequence of Leuconostoc carnosum strain JB16, isolated from Kimchi.</title>
        <authorList>
            <person name="Jung J.Y."/>
            <person name="Lee S.H."/>
            <person name="Jeon C.O."/>
        </authorList>
    </citation>
    <scope>NUCLEOTIDE SEQUENCE [LARGE SCALE GENOMIC DNA]</scope>
    <source>
        <strain evidence="1 2">JB16</strain>
    </source>
</reference>
<dbReference type="RefSeq" id="WP_014974559.1">
    <property type="nucleotide sequence ID" value="NC_018673.1"/>
</dbReference>
<dbReference type="GeneID" id="79395963"/>
<proteinExistence type="predicted"/>